<comment type="subcellular location">
    <subcellularLocation>
        <location evidence="1">Cell envelope</location>
    </subcellularLocation>
</comment>
<evidence type="ECO:0000259" key="2">
    <source>
        <dbReference type="Pfam" id="PF07940"/>
    </source>
</evidence>
<dbReference type="Gene3D" id="2.70.98.70">
    <property type="match status" value="1"/>
</dbReference>
<dbReference type="RefSeq" id="WP_096342870.1">
    <property type="nucleotide sequence ID" value="NZ_NWMW01000001.1"/>
</dbReference>
<dbReference type="Proteomes" id="UP000218366">
    <property type="component" value="Unassembled WGS sequence"/>
</dbReference>
<feature type="domain" description="Heparinase II/III-like C-terminal" evidence="2">
    <location>
        <begin position="328"/>
        <end position="573"/>
    </location>
</feature>
<dbReference type="InterPro" id="IPR008929">
    <property type="entry name" value="Chondroitin_lyas"/>
</dbReference>
<evidence type="ECO:0000313" key="4">
    <source>
        <dbReference type="Proteomes" id="UP000218366"/>
    </source>
</evidence>
<organism evidence="3 4">
    <name type="scientific">Sphingomonas spermidinifaciens</name>
    <dbReference type="NCBI Taxonomy" id="1141889"/>
    <lineage>
        <taxon>Bacteria</taxon>
        <taxon>Pseudomonadati</taxon>
        <taxon>Pseudomonadota</taxon>
        <taxon>Alphaproteobacteria</taxon>
        <taxon>Sphingomonadales</taxon>
        <taxon>Sphingomonadaceae</taxon>
        <taxon>Sphingomonas</taxon>
    </lineage>
</organism>
<dbReference type="Pfam" id="PF07940">
    <property type="entry name" value="Hepar_II_III_C"/>
    <property type="match status" value="1"/>
</dbReference>
<dbReference type="AlphaFoldDB" id="A0A2A4B9Y2"/>
<name>A0A2A4B9Y2_9SPHN</name>
<dbReference type="GO" id="GO:0030313">
    <property type="term" value="C:cell envelope"/>
    <property type="evidence" value="ECO:0007669"/>
    <property type="project" value="UniProtKB-SubCell"/>
</dbReference>
<dbReference type="GO" id="GO:0016829">
    <property type="term" value="F:lyase activity"/>
    <property type="evidence" value="ECO:0007669"/>
    <property type="project" value="InterPro"/>
</dbReference>
<dbReference type="Gene3D" id="1.50.10.100">
    <property type="entry name" value="Chondroitin AC/alginate lyase"/>
    <property type="match status" value="1"/>
</dbReference>
<protein>
    <submittedName>
        <fullName evidence="3">Heparinase</fullName>
    </submittedName>
</protein>
<dbReference type="InterPro" id="IPR012480">
    <property type="entry name" value="Hepar_II_III_C"/>
</dbReference>
<accession>A0A2A4B9Y2</accession>
<dbReference type="EMBL" id="NWMW01000001">
    <property type="protein sequence ID" value="PCD04476.1"/>
    <property type="molecule type" value="Genomic_DNA"/>
</dbReference>
<reference evidence="3 4" key="1">
    <citation type="submission" date="2017-09" db="EMBL/GenBank/DDBJ databases">
        <title>Sphingomonas spermidinifaciens 9NM-10, whole genome shotgun sequence.</title>
        <authorList>
            <person name="Feng G."/>
            <person name="Zhu H."/>
        </authorList>
    </citation>
    <scope>NUCLEOTIDE SEQUENCE [LARGE SCALE GENOMIC DNA]</scope>
    <source>
        <strain evidence="3 4">9NM-10</strain>
    </source>
</reference>
<dbReference type="OrthoDB" id="9787373at2"/>
<proteinExistence type="predicted"/>
<sequence length="578" mass="62194">MNDLPPLDSGADGIEEGKRLIRQGGDGGLSLSERIAERFHRLTWRTPIHTLKLKGRHPLKLLTVADDPFFGDVERGQALLDGELAFRGEALPVGMLGLDRPTFSKAYGEHLHAFAWLRDLSSVTTRAVGAPIAEAIMRQWIAAHGAMISEPAWRPDLWGRRILYWTAHAPLILSSTDLVYRSNVLHALARGARHLDRTADKAPAGAPRIAAWCGVVAAGLMIPGGDPRRVFGEAGLAKAMAASLTEDGGIVGRSPASLYDAIQLVTMLRGTYAARRMDLPEAVAERLPKMVSALLGVSHADKALSSWQGGCPQDPELIVQTIEATGVRTRPLRQAREWGYQRMSAGNTLIIVDAAPPPVARMVDGGCASTLAFEFSDGASRIVVNCGGARSAVAQVPAALAEGLRTTAAHSTLVLGDSNSTALHADGTLGKGVAEVELSRQESDATSRIEASHNGYVRRFGLVHRRLLALGNDGRDLRGEDMLLPEGRRRRRDAVPFAIRFHLAPDVEVAPTSDGQAAFLRLPGQLLWQFRAKGAALTIEESLWINAFGRPIATRQLVLTGEAPPGGASISWAFHRSR</sequence>
<comment type="caution">
    <text evidence="3">The sequence shown here is derived from an EMBL/GenBank/DDBJ whole genome shotgun (WGS) entry which is preliminary data.</text>
</comment>
<gene>
    <name evidence="3" type="ORF">COC42_09515</name>
</gene>
<evidence type="ECO:0000313" key="3">
    <source>
        <dbReference type="EMBL" id="PCD04476.1"/>
    </source>
</evidence>
<keyword evidence="4" id="KW-1185">Reference proteome</keyword>
<evidence type="ECO:0000256" key="1">
    <source>
        <dbReference type="ARBA" id="ARBA00004196"/>
    </source>
</evidence>